<dbReference type="CDD" id="cd00429">
    <property type="entry name" value="RPE"/>
    <property type="match status" value="1"/>
</dbReference>
<evidence type="ECO:0000256" key="11">
    <source>
        <dbReference type="PIRNR" id="PIRNR001461"/>
    </source>
</evidence>
<feature type="binding site" evidence="10 13">
    <location>
        <position position="31"/>
    </location>
    <ligand>
        <name>a divalent metal cation</name>
        <dbReference type="ChEBI" id="CHEBI:60240"/>
    </ligand>
</feature>
<comment type="function">
    <text evidence="10">Catalyzes the reversible epimerization of D-ribulose 5-phosphate to D-xylulose 5-phosphate.</text>
</comment>
<feature type="binding site" evidence="10 14">
    <location>
        <position position="64"/>
    </location>
    <ligand>
        <name>substrate</name>
    </ligand>
</feature>
<feature type="binding site" evidence="10 14">
    <location>
        <position position="6"/>
    </location>
    <ligand>
        <name>substrate</name>
    </ligand>
</feature>
<dbReference type="PIRSF" id="PIRSF001461">
    <property type="entry name" value="RPE"/>
    <property type="match status" value="1"/>
</dbReference>
<feature type="binding site" evidence="10 13">
    <location>
        <position position="33"/>
    </location>
    <ligand>
        <name>a divalent metal cation</name>
        <dbReference type="ChEBI" id="CHEBI:60240"/>
    </ligand>
</feature>
<keyword evidence="16" id="KW-1185">Reference proteome</keyword>
<keyword evidence="13" id="KW-0862">Zinc</keyword>
<evidence type="ECO:0000256" key="1">
    <source>
        <dbReference type="ARBA" id="ARBA00001782"/>
    </source>
</evidence>
<dbReference type="GO" id="GO:0004750">
    <property type="term" value="F:D-ribulose-phosphate 3-epimerase activity"/>
    <property type="evidence" value="ECO:0007669"/>
    <property type="project" value="UniProtKB-UniRule"/>
</dbReference>
<comment type="cofactor">
    <cofactor evidence="4">
        <name>Zn(2+)</name>
        <dbReference type="ChEBI" id="CHEBI:29105"/>
    </cofactor>
</comment>
<dbReference type="RefSeq" id="WP_239673827.1">
    <property type="nucleotide sequence ID" value="NZ_CP049742.1"/>
</dbReference>
<organism evidence="15 16">
    <name type="scientific">Mangrovibacillus cuniculi</name>
    <dbReference type="NCBI Taxonomy" id="2593652"/>
    <lineage>
        <taxon>Bacteria</taxon>
        <taxon>Bacillati</taxon>
        <taxon>Bacillota</taxon>
        <taxon>Bacilli</taxon>
        <taxon>Bacillales</taxon>
        <taxon>Bacillaceae</taxon>
        <taxon>Mangrovibacillus</taxon>
    </lineage>
</organism>
<comment type="cofactor">
    <cofactor evidence="2">
        <name>Mn(2+)</name>
        <dbReference type="ChEBI" id="CHEBI:29035"/>
    </cofactor>
</comment>
<feature type="binding site" evidence="10 13">
    <location>
        <position position="64"/>
    </location>
    <ligand>
        <name>a divalent metal cation</name>
        <dbReference type="ChEBI" id="CHEBI:60240"/>
    </ligand>
</feature>
<dbReference type="HAMAP" id="MF_02227">
    <property type="entry name" value="RPE"/>
    <property type="match status" value="1"/>
</dbReference>
<comment type="catalytic activity">
    <reaction evidence="1 10 11">
        <text>D-ribulose 5-phosphate = D-xylulose 5-phosphate</text>
        <dbReference type="Rhea" id="RHEA:13677"/>
        <dbReference type="ChEBI" id="CHEBI:57737"/>
        <dbReference type="ChEBI" id="CHEBI:58121"/>
        <dbReference type="EC" id="5.1.3.1"/>
    </reaction>
</comment>
<feature type="binding site" evidence="10 14">
    <location>
        <begin position="195"/>
        <end position="196"/>
    </location>
    <ligand>
        <name>substrate</name>
    </ligand>
</feature>
<evidence type="ECO:0000256" key="10">
    <source>
        <dbReference type="HAMAP-Rule" id="MF_02227"/>
    </source>
</evidence>
<keyword evidence="10 11" id="KW-0119">Carbohydrate metabolism</keyword>
<dbReference type="NCBIfam" id="NF004076">
    <property type="entry name" value="PRK05581.1-4"/>
    <property type="match status" value="1"/>
</dbReference>
<dbReference type="FunFam" id="3.20.20.70:FF:000004">
    <property type="entry name" value="Ribulose-phosphate 3-epimerase"/>
    <property type="match status" value="1"/>
</dbReference>
<comment type="cofactor">
    <cofactor evidence="3">
        <name>Co(2+)</name>
        <dbReference type="ChEBI" id="CHEBI:48828"/>
    </cofactor>
</comment>
<keyword evidence="13" id="KW-0170">Cobalt</keyword>
<keyword evidence="13" id="KW-0464">Manganese</keyword>
<evidence type="ECO:0000256" key="3">
    <source>
        <dbReference type="ARBA" id="ARBA00001941"/>
    </source>
</evidence>
<feature type="binding site" evidence="10 13">
    <location>
        <position position="173"/>
    </location>
    <ligand>
        <name>a divalent metal cation</name>
        <dbReference type="ChEBI" id="CHEBI:60240"/>
    </ligand>
</feature>
<dbReference type="EMBL" id="CP049742">
    <property type="protein sequence ID" value="QPC46302.1"/>
    <property type="molecule type" value="Genomic_DNA"/>
</dbReference>
<dbReference type="InterPro" id="IPR026019">
    <property type="entry name" value="Ribul_P_3_epim"/>
</dbReference>
<comment type="cofactor">
    <cofactor evidence="10 13">
        <name>a divalent metal cation</name>
        <dbReference type="ChEBI" id="CHEBI:60240"/>
    </cofactor>
    <text evidence="10 13">Binds 1 divalent metal cation per subunit.</text>
</comment>
<dbReference type="SUPFAM" id="SSF51366">
    <property type="entry name" value="Ribulose-phoshate binding barrel"/>
    <property type="match status" value="1"/>
</dbReference>
<dbReference type="GO" id="GO:0046872">
    <property type="term" value="F:metal ion binding"/>
    <property type="evidence" value="ECO:0007669"/>
    <property type="project" value="UniProtKB-UniRule"/>
</dbReference>
<accession>A0A7S8CAE5</accession>
<proteinExistence type="inferred from homology"/>
<dbReference type="PROSITE" id="PS01085">
    <property type="entry name" value="RIBUL_P_3_EPIMER_1"/>
    <property type="match status" value="1"/>
</dbReference>
<feature type="binding site" evidence="10">
    <location>
        <begin position="173"/>
        <end position="175"/>
    </location>
    <ligand>
        <name>substrate</name>
    </ligand>
</feature>
<dbReference type="InterPro" id="IPR000056">
    <property type="entry name" value="Ribul_P_3_epim-like"/>
</dbReference>
<dbReference type="GO" id="GO:0005737">
    <property type="term" value="C:cytoplasm"/>
    <property type="evidence" value="ECO:0007669"/>
    <property type="project" value="UniProtKB-ARBA"/>
</dbReference>
<evidence type="ECO:0000256" key="8">
    <source>
        <dbReference type="ARBA" id="ARBA00022723"/>
    </source>
</evidence>
<evidence type="ECO:0000256" key="2">
    <source>
        <dbReference type="ARBA" id="ARBA00001936"/>
    </source>
</evidence>
<dbReference type="Pfam" id="PF00834">
    <property type="entry name" value="Ribul_P_3_epim"/>
    <property type="match status" value="1"/>
</dbReference>
<comment type="similarity">
    <text evidence="6 10 11">Belongs to the ribulose-phosphate 3-epimerase family.</text>
</comment>
<evidence type="ECO:0000313" key="16">
    <source>
        <dbReference type="Proteomes" id="UP000593626"/>
    </source>
</evidence>
<protein>
    <recommendedName>
        <fullName evidence="7 10">Ribulose-phosphate 3-epimerase</fullName>
        <ecNumber evidence="7 10">5.1.3.1</ecNumber>
    </recommendedName>
</protein>
<dbReference type="InterPro" id="IPR011060">
    <property type="entry name" value="RibuloseP-bd_barrel"/>
</dbReference>
<comment type="cofactor">
    <cofactor evidence="5">
        <name>Fe(2+)</name>
        <dbReference type="ChEBI" id="CHEBI:29033"/>
    </cofactor>
</comment>
<dbReference type="GO" id="GO:0006098">
    <property type="term" value="P:pentose-phosphate shunt"/>
    <property type="evidence" value="ECO:0007669"/>
    <property type="project" value="UniProtKB-UniRule"/>
</dbReference>
<evidence type="ECO:0000256" key="12">
    <source>
        <dbReference type="PIRSR" id="PIRSR001461-1"/>
    </source>
</evidence>
<evidence type="ECO:0000256" key="13">
    <source>
        <dbReference type="PIRSR" id="PIRSR001461-2"/>
    </source>
</evidence>
<evidence type="ECO:0000256" key="5">
    <source>
        <dbReference type="ARBA" id="ARBA00001954"/>
    </source>
</evidence>
<keyword evidence="8 10" id="KW-0479">Metal-binding</keyword>
<dbReference type="Proteomes" id="UP000593626">
    <property type="component" value="Chromosome"/>
</dbReference>
<keyword evidence="9 10" id="KW-0413">Isomerase</keyword>
<dbReference type="KEGG" id="mcui:G8O30_04660"/>
<feature type="active site" description="Proton donor" evidence="10 12">
    <location>
        <position position="173"/>
    </location>
</feature>
<evidence type="ECO:0000313" key="15">
    <source>
        <dbReference type="EMBL" id="QPC46302.1"/>
    </source>
</evidence>
<evidence type="ECO:0000256" key="14">
    <source>
        <dbReference type="PIRSR" id="PIRSR001461-3"/>
    </source>
</evidence>
<dbReference type="NCBIfam" id="TIGR01163">
    <property type="entry name" value="rpe"/>
    <property type="match status" value="1"/>
</dbReference>
<name>A0A7S8CAE5_9BACI</name>
<reference evidence="15 16" key="1">
    <citation type="submission" date="2019-07" db="EMBL/GenBank/DDBJ databases">
        <title>Genome sequence of 2 isolates from Red Sea Mangroves.</title>
        <authorList>
            <person name="Sefrji F."/>
            <person name="Michoud G."/>
            <person name="Merlino G."/>
            <person name="Daffonchio D."/>
        </authorList>
    </citation>
    <scope>NUCLEOTIDE SEQUENCE [LARGE SCALE GENOMIC DNA]</scope>
    <source>
        <strain evidence="15 16">R1DC41</strain>
    </source>
</reference>
<dbReference type="PANTHER" id="PTHR11749">
    <property type="entry name" value="RIBULOSE-5-PHOSPHATE-3-EPIMERASE"/>
    <property type="match status" value="1"/>
</dbReference>
<evidence type="ECO:0000256" key="7">
    <source>
        <dbReference type="ARBA" id="ARBA00013188"/>
    </source>
</evidence>
<feature type="active site" description="Proton acceptor" evidence="10 12">
    <location>
        <position position="33"/>
    </location>
</feature>
<sequence length="222" mass="24164">MKMAPSILAANFANLGHDVKIVSDAGADYLHIDIMDGHFVPNISFGPSIVKSIRSYTDIPFDVHLMIQNPDQYIEDFVKAGADIITVHVEACPHLHRTLQLIRSFGVKAGVVINPATSASILEPVLHEVDMILCMTVNPGFGGQAFIPSVLPKIEWLAEQREKNNYLYEIEVDGGVNEETIIDCANAGADVFVAGSAIFAKDDPAEALQNLKSVAMKHVRRG</sequence>
<dbReference type="Gene3D" id="3.20.20.70">
    <property type="entry name" value="Aldolase class I"/>
    <property type="match status" value="1"/>
</dbReference>
<feature type="binding site" evidence="10 14">
    <location>
        <begin position="140"/>
        <end position="143"/>
    </location>
    <ligand>
        <name>substrate</name>
    </ligand>
</feature>
<evidence type="ECO:0000256" key="4">
    <source>
        <dbReference type="ARBA" id="ARBA00001947"/>
    </source>
</evidence>
<dbReference type="GO" id="GO:0019323">
    <property type="term" value="P:pentose catabolic process"/>
    <property type="evidence" value="ECO:0007669"/>
    <property type="project" value="UniProtKB-UniRule"/>
</dbReference>
<dbReference type="AlphaFoldDB" id="A0A7S8CAE5"/>
<gene>
    <name evidence="10" type="primary">rpe</name>
    <name evidence="15" type="ORF">G8O30_04660</name>
</gene>
<evidence type="ECO:0000256" key="6">
    <source>
        <dbReference type="ARBA" id="ARBA00009541"/>
    </source>
</evidence>
<feature type="binding site" evidence="14">
    <location>
        <position position="175"/>
    </location>
    <ligand>
        <name>substrate</name>
    </ligand>
</feature>
<dbReference type="EC" id="5.1.3.1" evidence="7 10"/>
<evidence type="ECO:0000256" key="9">
    <source>
        <dbReference type="ARBA" id="ARBA00023235"/>
    </source>
</evidence>
<comment type="pathway">
    <text evidence="10">Carbohydrate degradation.</text>
</comment>
<dbReference type="InterPro" id="IPR013785">
    <property type="entry name" value="Aldolase_TIM"/>
</dbReference>